<keyword evidence="1" id="KW-0812">Transmembrane</keyword>
<name>A0AAW1D9B3_9HEMI</name>
<reference evidence="2 3" key="1">
    <citation type="submission" date="2022-12" db="EMBL/GenBank/DDBJ databases">
        <title>Chromosome-level genome assembly of true bugs.</title>
        <authorList>
            <person name="Ma L."/>
            <person name="Li H."/>
        </authorList>
    </citation>
    <scope>NUCLEOTIDE SEQUENCE [LARGE SCALE GENOMIC DNA]</scope>
    <source>
        <strain evidence="2">Lab_2022b</strain>
    </source>
</reference>
<evidence type="ECO:0000256" key="1">
    <source>
        <dbReference type="SAM" id="Phobius"/>
    </source>
</evidence>
<dbReference type="EMBL" id="JAPXFL010000005">
    <property type="protein sequence ID" value="KAK9507127.1"/>
    <property type="molecule type" value="Genomic_DNA"/>
</dbReference>
<keyword evidence="1" id="KW-0472">Membrane</keyword>
<keyword evidence="3" id="KW-1185">Reference proteome</keyword>
<proteinExistence type="predicted"/>
<dbReference type="AlphaFoldDB" id="A0AAW1D9B3"/>
<organism evidence="2 3">
    <name type="scientific">Rhynocoris fuscipes</name>
    <dbReference type="NCBI Taxonomy" id="488301"/>
    <lineage>
        <taxon>Eukaryota</taxon>
        <taxon>Metazoa</taxon>
        <taxon>Ecdysozoa</taxon>
        <taxon>Arthropoda</taxon>
        <taxon>Hexapoda</taxon>
        <taxon>Insecta</taxon>
        <taxon>Pterygota</taxon>
        <taxon>Neoptera</taxon>
        <taxon>Paraneoptera</taxon>
        <taxon>Hemiptera</taxon>
        <taxon>Heteroptera</taxon>
        <taxon>Panheteroptera</taxon>
        <taxon>Cimicomorpha</taxon>
        <taxon>Reduviidae</taxon>
        <taxon>Harpactorinae</taxon>
        <taxon>Harpactorini</taxon>
        <taxon>Rhynocoris</taxon>
    </lineage>
</organism>
<evidence type="ECO:0000313" key="3">
    <source>
        <dbReference type="Proteomes" id="UP001461498"/>
    </source>
</evidence>
<sequence length="54" mass="6694">MTMMMTILDLMAKVFDILLEKRYLEWIIIEILCLFKLLIVLHWKNFIMNLFMEK</sequence>
<comment type="caution">
    <text evidence="2">The sequence shown here is derived from an EMBL/GenBank/DDBJ whole genome shotgun (WGS) entry which is preliminary data.</text>
</comment>
<evidence type="ECO:0000313" key="2">
    <source>
        <dbReference type="EMBL" id="KAK9507127.1"/>
    </source>
</evidence>
<accession>A0AAW1D9B3</accession>
<feature type="transmembrane region" description="Helical" evidence="1">
    <location>
        <begin position="23"/>
        <end position="43"/>
    </location>
</feature>
<dbReference type="Proteomes" id="UP001461498">
    <property type="component" value="Unassembled WGS sequence"/>
</dbReference>
<gene>
    <name evidence="2" type="ORF">O3M35_008933</name>
</gene>
<protein>
    <submittedName>
        <fullName evidence="2">Uncharacterized protein</fullName>
    </submittedName>
</protein>
<keyword evidence="1" id="KW-1133">Transmembrane helix</keyword>